<organism evidence="3 4">
    <name type="scientific">Pichia inconspicua</name>
    <dbReference type="NCBI Taxonomy" id="52247"/>
    <lineage>
        <taxon>Eukaryota</taxon>
        <taxon>Fungi</taxon>
        <taxon>Dikarya</taxon>
        <taxon>Ascomycota</taxon>
        <taxon>Saccharomycotina</taxon>
        <taxon>Pichiomycetes</taxon>
        <taxon>Pichiales</taxon>
        <taxon>Pichiaceae</taxon>
        <taxon>Pichia</taxon>
    </lineage>
</organism>
<accession>A0A4T0X2P2</accession>
<dbReference type="OrthoDB" id="45256at2759"/>
<dbReference type="Pfam" id="PF17184">
    <property type="entry name" value="Rit1_C"/>
    <property type="match status" value="1"/>
</dbReference>
<feature type="domain" description="Rit1 DUSP-like" evidence="1">
    <location>
        <begin position="301"/>
        <end position="392"/>
    </location>
</feature>
<proteinExistence type="predicted"/>
<dbReference type="EMBL" id="SELW01000283">
    <property type="protein sequence ID" value="TID29568.1"/>
    <property type="molecule type" value="Genomic_DNA"/>
</dbReference>
<name>A0A4T0X2P2_9ASCO</name>
<evidence type="ECO:0008006" key="5">
    <source>
        <dbReference type="Google" id="ProtNLM"/>
    </source>
</evidence>
<dbReference type="PANTHER" id="PTHR31811:SF0">
    <property type="entry name" value="TRNA A64-2'-O-RIBOSYLPHOSPHATE TRANSFERASE"/>
    <property type="match status" value="1"/>
</dbReference>
<dbReference type="InterPro" id="IPR033449">
    <property type="entry name" value="Rit1_N"/>
</dbReference>
<protein>
    <recommendedName>
        <fullName evidence="5">Initiator tRNA phosphoribosyl transferase</fullName>
    </recommendedName>
</protein>
<comment type="caution">
    <text evidence="3">The sequence shown here is derived from an EMBL/GenBank/DDBJ whole genome shotgun (WGS) entry which is preliminary data.</text>
</comment>
<evidence type="ECO:0000259" key="2">
    <source>
        <dbReference type="Pfam" id="PF17184"/>
    </source>
</evidence>
<dbReference type="GO" id="GO:0019988">
    <property type="term" value="P:charged-tRNA amino acid modification"/>
    <property type="evidence" value="ECO:0007669"/>
    <property type="project" value="InterPro"/>
</dbReference>
<dbReference type="Pfam" id="PF04179">
    <property type="entry name" value="Init_tRNA_PT"/>
    <property type="match status" value="1"/>
</dbReference>
<dbReference type="GO" id="GO:0005737">
    <property type="term" value="C:cytoplasm"/>
    <property type="evidence" value="ECO:0007669"/>
    <property type="project" value="TreeGrafter"/>
</dbReference>
<feature type="domain" description="Rit1 N-terminal" evidence="2">
    <location>
        <begin position="8"/>
        <end position="243"/>
    </location>
</feature>
<dbReference type="PANTHER" id="PTHR31811">
    <property type="entry name" value="TRNA A64-2'-O-RIBOSYLPHOSPHATE TRANSFERASE"/>
    <property type="match status" value="1"/>
</dbReference>
<reference evidence="3 4" key="1">
    <citation type="journal article" date="2019" name="Front. Genet.">
        <title>Whole-Genome Sequencing of the Opportunistic Yeast Pathogen Candida inconspicua Uncovers Its Hybrid Origin.</title>
        <authorList>
            <person name="Mixao V."/>
            <person name="Hansen A.P."/>
            <person name="Saus E."/>
            <person name="Boekhout T."/>
            <person name="Lass-Florl C."/>
            <person name="Gabaldon T."/>
        </authorList>
    </citation>
    <scope>NUCLEOTIDE SEQUENCE [LARGE SCALE GENOMIC DNA]</scope>
    <source>
        <strain evidence="3 4">CBS 180</strain>
    </source>
</reference>
<dbReference type="InterPro" id="IPR033421">
    <property type="entry name" value="Rit1_DUSP-like"/>
</dbReference>
<keyword evidence="4" id="KW-1185">Reference proteome</keyword>
<evidence type="ECO:0000313" key="3">
    <source>
        <dbReference type="EMBL" id="TID29568.1"/>
    </source>
</evidence>
<dbReference type="AlphaFoldDB" id="A0A4T0X2P2"/>
<dbReference type="InterPro" id="IPR007306">
    <property type="entry name" value="Rit1"/>
</dbReference>
<dbReference type="Proteomes" id="UP000307173">
    <property type="component" value="Unassembled WGS sequence"/>
</dbReference>
<gene>
    <name evidence="3" type="ORF">CANINC_001842</name>
</gene>
<sequence length="397" mass="43940">MVEREEEGVTVKDRLLSIEHDAAFVDTLKNQFPSFPVIPNERCGSWYVRPSYYIDNGIHPVYFKSTDGHEGEWSFSTRRLNMHLLNVLARYGGALLVDSSRRGKIPDSFSKTVPIWAAIINETLHGAGDWLNTPREVVFLEEENCIREKLSTFRAAFESVRECIPGGVPLCAPVRVFWVYPGSEIPVFNGDESFAPLILVTASDPELTVEGFTYVPGAGDDHEMWAGDLTVEKFWARGDVVTSNKIAVDVHHVNDTLSFGRIIGDVITNAESVACDDSLTGFDCIVILDAGFVCEPLSERIVQIKAVSGTKPGARMLRRSIDGILKSVPLKGRTLVLCGRGDDLAVGLVLCLLNHGRSEVTKTSIRRDFVSLTKFGELNPQRATLNAVHDHLLKRIS</sequence>
<dbReference type="GO" id="GO:0043399">
    <property type="term" value="F:tRNA adenosine(64)-2'-O-ribosylphosphate transferase activity"/>
    <property type="evidence" value="ECO:0007669"/>
    <property type="project" value="InterPro"/>
</dbReference>
<evidence type="ECO:0000313" key="4">
    <source>
        <dbReference type="Proteomes" id="UP000307173"/>
    </source>
</evidence>
<evidence type="ECO:0000259" key="1">
    <source>
        <dbReference type="Pfam" id="PF04179"/>
    </source>
</evidence>